<feature type="compositionally biased region" description="Low complexity" evidence="1">
    <location>
        <begin position="25"/>
        <end position="37"/>
    </location>
</feature>
<evidence type="ECO:0000313" key="3">
    <source>
        <dbReference type="Proteomes" id="UP000826234"/>
    </source>
</evidence>
<gene>
    <name evidence="2" type="ORF">JD844_021163</name>
</gene>
<protein>
    <submittedName>
        <fullName evidence="2">Uncharacterized protein</fullName>
    </submittedName>
</protein>
<reference evidence="2 3" key="1">
    <citation type="journal article" date="2022" name="Gigascience">
        <title>A chromosome-level genome assembly and annotation of the desert horned lizard, Phrynosoma platyrhinos, provides insight into chromosomal rearrangements among reptiles.</title>
        <authorList>
            <person name="Koochekian N."/>
            <person name="Ascanio A."/>
            <person name="Farleigh K."/>
            <person name="Card D.C."/>
            <person name="Schield D.R."/>
            <person name="Castoe T.A."/>
            <person name="Jezkova T."/>
        </authorList>
    </citation>
    <scope>NUCLEOTIDE SEQUENCE [LARGE SCALE GENOMIC DNA]</scope>
    <source>
        <strain evidence="2">NK-2021</strain>
    </source>
</reference>
<evidence type="ECO:0000256" key="1">
    <source>
        <dbReference type="SAM" id="MobiDB-lite"/>
    </source>
</evidence>
<accession>A0ABQ7STC1</accession>
<comment type="caution">
    <text evidence="2">The sequence shown here is derived from an EMBL/GenBank/DDBJ whole genome shotgun (WGS) entry which is preliminary data.</text>
</comment>
<evidence type="ECO:0000313" key="2">
    <source>
        <dbReference type="EMBL" id="KAH0620565.1"/>
    </source>
</evidence>
<proteinExistence type="predicted"/>
<name>A0ABQ7STC1_PHRPL</name>
<dbReference type="EMBL" id="JAIPUX010003289">
    <property type="protein sequence ID" value="KAH0620565.1"/>
    <property type="molecule type" value="Genomic_DNA"/>
</dbReference>
<dbReference type="Proteomes" id="UP000826234">
    <property type="component" value="Unassembled WGS sequence"/>
</dbReference>
<organism evidence="2 3">
    <name type="scientific">Phrynosoma platyrhinos</name>
    <name type="common">Desert horned lizard</name>
    <dbReference type="NCBI Taxonomy" id="52577"/>
    <lineage>
        <taxon>Eukaryota</taxon>
        <taxon>Metazoa</taxon>
        <taxon>Chordata</taxon>
        <taxon>Craniata</taxon>
        <taxon>Vertebrata</taxon>
        <taxon>Euteleostomi</taxon>
        <taxon>Lepidosauria</taxon>
        <taxon>Squamata</taxon>
        <taxon>Bifurcata</taxon>
        <taxon>Unidentata</taxon>
        <taxon>Episquamata</taxon>
        <taxon>Toxicofera</taxon>
        <taxon>Iguania</taxon>
        <taxon>Phrynosomatidae</taxon>
        <taxon>Phrynosomatinae</taxon>
        <taxon>Phrynosoma</taxon>
    </lineage>
</organism>
<feature type="region of interest" description="Disordered" evidence="1">
    <location>
        <begin position="22"/>
        <end position="46"/>
    </location>
</feature>
<keyword evidence="3" id="KW-1185">Reference proteome</keyword>
<sequence>MEEGGNIKNLAEQSLMNCNELKITSQKGQSSPSSASQRTPIELDSPLLPEVSIEDGILRELRAMRREMRLMKCEQRRTNARVVSVAHNLQELKEHLQ</sequence>